<keyword evidence="7" id="KW-1185">Reference proteome</keyword>
<proteinExistence type="inferred from homology"/>
<dbReference type="PANTHER" id="PTHR43701">
    <property type="entry name" value="MEMBRANE TRANSPORTER PROTEIN MJ0441-RELATED"/>
    <property type="match status" value="1"/>
</dbReference>
<evidence type="ECO:0000256" key="2">
    <source>
        <dbReference type="ARBA" id="ARBA00022692"/>
    </source>
</evidence>
<evidence type="ECO:0000256" key="4">
    <source>
        <dbReference type="ARBA" id="ARBA00023136"/>
    </source>
</evidence>
<accession>A0A4S8HDS1</accession>
<sequence length="261" mass="28188">MELLFYGLLFLVAFLYASVGHGGASGYLALMALFGIAPDVMKPTALLLNLFVSLTSFIQFYRGKHFKWQIFLPFAVASIPMAFVGGLIHIDGGVYKKILGILLLIPVIRFWFYSKVDVTEFRKSNWALSLVIGGTIGFLSGLIGIGGGIILSPVLLMLRWTDQKQTAAISALFIFVNSIAGLLGQLQKGIHFSGDMYIYVVVAFIGGLAGAYFGALKFKQAILKNILASALLVASIKLIFASTDAKPKEKKIDAPAAVKGE</sequence>
<dbReference type="GO" id="GO:0005886">
    <property type="term" value="C:plasma membrane"/>
    <property type="evidence" value="ECO:0007669"/>
    <property type="project" value="UniProtKB-SubCell"/>
</dbReference>
<comment type="similarity">
    <text evidence="5">Belongs to the 4-toluene sulfonate uptake permease (TSUP) (TC 2.A.102) family.</text>
</comment>
<feature type="transmembrane region" description="Helical" evidence="5">
    <location>
        <begin position="167"/>
        <end position="184"/>
    </location>
</feature>
<keyword evidence="4 5" id="KW-0472">Membrane</keyword>
<feature type="transmembrane region" description="Helical" evidence="5">
    <location>
        <begin position="68"/>
        <end position="88"/>
    </location>
</feature>
<dbReference type="RefSeq" id="WP_136580560.1">
    <property type="nucleotide sequence ID" value="NZ_STFF01000013.1"/>
</dbReference>
<dbReference type="Pfam" id="PF01925">
    <property type="entry name" value="TauE"/>
    <property type="match status" value="1"/>
</dbReference>
<dbReference type="InterPro" id="IPR002781">
    <property type="entry name" value="TM_pro_TauE-like"/>
</dbReference>
<keyword evidence="3 5" id="KW-1133">Transmembrane helix</keyword>
<feature type="transmembrane region" description="Helical" evidence="5">
    <location>
        <begin position="221"/>
        <end position="240"/>
    </location>
</feature>
<evidence type="ECO:0000313" key="6">
    <source>
        <dbReference type="EMBL" id="THU31554.1"/>
    </source>
</evidence>
<feature type="transmembrane region" description="Helical" evidence="5">
    <location>
        <begin position="44"/>
        <end position="61"/>
    </location>
</feature>
<dbReference type="AlphaFoldDB" id="A0A4S8HDS1"/>
<dbReference type="EMBL" id="STFF01000013">
    <property type="protein sequence ID" value="THU31554.1"/>
    <property type="molecule type" value="Genomic_DNA"/>
</dbReference>
<keyword evidence="2 5" id="KW-0812">Transmembrane</keyword>
<evidence type="ECO:0000313" key="7">
    <source>
        <dbReference type="Proteomes" id="UP000306918"/>
    </source>
</evidence>
<feature type="transmembrane region" description="Helical" evidence="5">
    <location>
        <begin position="126"/>
        <end position="155"/>
    </location>
</feature>
<comment type="subcellular location">
    <subcellularLocation>
        <location evidence="5">Cell membrane</location>
        <topology evidence="5">Multi-pass membrane protein</topology>
    </subcellularLocation>
    <subcellularLocation>
        <location evidence="1">Membrane</location>
        <topology evidence="1">Multi-pass membrane protein</topology>
    </subcellularLocation>
</comment>
<comment type="caution">
    <text evidence="6">The sequence shown here is derived from an EMBL/GenBank/DDBJ whole genome shotgun (WGS) entry which is preliminary data.</text>
</comment>
<evidence type="ECO:0000256" key="3">
    <source>
        <dbReference type="ARBA" id="ARBA00022989"/>
    </source>
</evidence>
<evidence type="ECO:0000256" key="1">
    <source>
        <dbReference type="ARBA" id="ARBA00004141"/>
    </source>
</evidence>
<organism evidence="6 7">
    <name type="scientific">Niastella caeni</name>
    <dbReference type="NCBI Taxonomy" id="2569763"/>
    <lineage>
        <taxon>Bacteria</taxon>
        <taxon>Pseudomonadati</taxon>
        <taxon>Bacteroidota</taxon>
        <taxon>Chitinophagia</taxon>
        <taxon>Chitinophagales</taxon>
        <taxon>Chitinophagaceae</taxon>
        <taxon>Niastella</taxon>
    </lineage>
</organism>
<evidence type="ECO:0000256" key="5">
    <source>
        <dbReference type="RuleBase" id="RU363041"/>
    </source>
</evidence>
<feature type="transmembrane region" description="Helical" evidence="5">
    <location>
        <begin position="196"/>
        <end position="215"/>
    </location>
</feature>
<reference evidence="6 7" key="1">
    <citation type="submission" date="2019-04" db="EMBL/GenBank/DDBJ databases">
        <title>Niastella caeni sp. nov., isolated from activated sludge.</title>
        <authorList>
            <person name="Sheng M."/>
        </authorList>
    </citation>
    <scope>NUCLEOTIDE SEQUENCE [LARGE SCALE GENOMIC DNA]</scope>
    <source>
        <strain evidence="6 7">HX-2-15</strain>
    </source>
</reference>
<protein>
    <recommendedName>
        <fullName evidence="5">Probable membrane transporter protein</fullName>
    </recommendedName>
</protein>
<dbReference type="Proteomes" id="UP000306918">
    <property type="component" value="Unassembled WGS sequence"/>
</dbReference>
<keyword evidence="5" id="KW-1003">Cell membrane</keyword>
<dbReference type="OrthoDB" id="560496at2"/>
<name>A0A4S8HDS1_9BACT</name>
<dbReference type="PANTHER" id="PTHR43701:SF5">
    <property type="entry name" value="MEMBRANE TRANSPORTER PROTEIN-RELATED"/>
    <property type="match status" value="1"/>
</dbReference>
<dbReference type="InterPro" id="IPR051598">
    <property type="entry name" value="TSUP/Inactive_protease-like"/>
</dbReference>
<gene>
    <name evidence="6" type="ORF">FAM09_28430</name>
</gene>
<feature type="transmembrane region" description="Helical" evidence="5">
    <location>
        <begin position="94"/>
        <end position="114"/>
    </location>
</feature>